<feature type="compositionally biased region" description="Basic residues" evidence="3">
    <location>
        <begin position="567"/>
        <end position="577"/>
    </location>
</feature>
<evidence type="ECO:0000256" key="1">
    <source>
        <dbReference type="ARBA" id="ARBA00022723"/>
    </source>
</evidence>
<dbReference type="PANTHER" id="PTHR46771:SF5">
    <property type="entry name" value="DETERIN"/>
    <property type="match status" value="1"/>
</dbReference>
<dbReference type="GO" id="GO:0046872">
    <property type="term" value="F:metal ion binding"/>
    <property type="evidence" value="ECO:0007669"/>
    <property type="project" value="UniProtKB-KW"/>
</dbReference>
<name>A0AAN6U5Z0_9PEZI</name>
<evidence type="ECO:0000313" key="4">
    <source>
        <dbReference type="EMBL" id="KAK4126461.1"/>
    </source>
</evidence>
<dbReference type="Pfam" id="PF00653">
    <property type="entry name" value="BIR"/>
    <property type="match status" value="2"/>
</dbReference>
<accession>A0AAN6U5Z0</accession>
<feature type="compositionally biased region" description="Basic residues" evidence="3">
    <location>
        <begin position="361"/>
        <end position="375"/>
    </location>
</feature>
<organism evidence="4 5">
    <name type="scientific">Parathielavia appendiculata</name>
    <dbReference type="NCBI Taxonomy" id="2587402"/>
    <lineage>
        <taxon>Eukaryota</taxon>
        <taxon>Fungi</taxon>
        <taxon>Dikarya</taxon>
        <taxon>Ascomycota</taxon>
        <taxon>Pezizomycotina</taxon>
        <taxon>Sordariomycetes</taxon>
        <taxon>Sordariomycetidae</taxon>
        <taxon>Sordariales</taxon>
        <taxon>Chaetomiaceae</taxon>
        <taxon>Parathielavia</taxon>
    </lineage>
</organism>
<feature type="region of interest" description="Disordered" evidence="3">
    <location>
        <begin position="426"/>
        <end position="447"/>
    </location>
</feature>
<feature type="compositionally biased region" description="Low complexity" evidence="3">
    <location>
        <begin position="724"/>
        <end position="748"/>
    </location>
</feature>
<feature type="region of interest" description="Disordered" evidence="3">
    <location>
        <begin position="723"/>
        <end position="786"/>
    </location>
</feature>
<dbReference type="InterPro" id="IPR051190">
    <property type="entry name" value="Baculoviral_IAP"/>
</dbReference>
<feature type="compositionally biased region" description="Low complexity" evidence="3">
    <location>
        <begin position="664"/>
        <end position="682"/>
    </location>
</feature>
<evidence type="ECO:0000313" key="5">
    <source>
        <dbReference type="Proteomes" id="UP001302602"/>
    </source>
</evidence>
<dbReference type="EMBL" id="MU853225">
    <property type="protein sequence ID" value="KAK4126461.1"/>
    <property type="molecule type" value="Genomic_DNA"/>
</dbReference>
<keyword evidence="5" id="KW-1185">Reference proteome</keyword>
<dbReference type="GeneID" id="87832313"/>
<feature type="region of interest" description="Disordered" evidence="3">
    <location>
        <begin position="257"/>
        <end position="398"/>
    </location>
</feature>
<protein>
    <submittedName>
        <fullName evidence="4">Uncharacterized protein</fullName>
    </submittedName>
</protein>
<sequence length="854" mass="92762">MDTDGHYFVFENRLASFCGPQQVSKGRASTAASRAPKALHWPHKKLSPFALAKAGFYFEPHPKSPDNVVCFLCNKSLDGWEEHDDAVEEHLRHSPTCGWAIMAAIEAGFGNYRKVHPLDPAMIEARKATFAGRWPYESKKGFKCKTKKLVEGGWKYTPSLDADDMTTCAYCSLALEGWESDDSPFDEHYRREPGCAFFALINQYPAPKKGRAKAARTSKASRLSVQSVATIATAASDLASAADITADHDDSVMSTVSAMAQGGKKSTRGRKATTGKERKTKAKKEEAIEILEGEPQLQEASKQAAGRGRKRPSDAIGDALAADAEAPAPKKRATRVRPSTAIDSASIPDADMVDIPVKPSAGKKGRASTTKRARKVSGASVKSQASTASLRAAIPHDDEIDRQLEADLERYHSDAEEMAVEEAHAPARGRLKKAATARKTSGQKQTTQSEVYAMFDPTPMVPDEAEIEADLEALRAEMDVERPAHAETLVVPKKGRKAGTRKASKQTKKVKDAAAPAGLVEEEAPVLESAQDPVDEIGQPQKEAEPDAEPEQADNSDASTGIVVTKPVKRGRGRPPKRSTASHASVEQEDRQSIGEHLQKEQPEEPPARESLTKKSATEKIPRKPVAPASQVLAHTQLPVPCPPAATPTRTERALPVTHSSASRLPQPLSTPRTRPTPFTHRANQPVISSAHSPQSSDAEHRPPSLQPAANLIAKRVVLGHVSQPQTQTQTPQRNLNSPPKRSNNNNNITGLHSHTPWQPADLDMLFSSSPAKGHHDDGDDNDGERDKENAVARLLRKGAELTSPERRMTVEEWIYHNAGLAEQKLKAECEAMVSAFEREGLRAIRVLEGLVVD</sequence>
<dbReference type="InterPro" id="IPR001370">
    <property type="entry name" value="BIR_rpt"/>
</dbReference>
<feature type="compositionally biased region" description="Basic and acidic residues" evidence="3">
    <location>
        <begin position="586"/>
        <end position="622"/>
    </location>
</feature>
<reference evidence="4" key="1">
    <citation type="journal article" date="2023" name="Mol. Phylogenet. Evol.">
        <title>Genome-scale phylogeny and comparative genomics of the fungal order Sordariales.</title>
        <authorList>
            <person name="Hensen N."/>
            <person name="Bonometti L."/>
            <person name="Westerberg I."/>
            <person name="Brannstrom I.O."/>
            <person name="Guillou S."/>
            <person name="Cros-Aarteil S."/>
            <person name="Calhoun S."/>
            <person name="Haridas S."/>
            <person name="Kuo A."/>
            <person name="Mondo S."/>
            <person name="Pangilinan J."/>
            <person name="Riley R."/>
            <person name="LaButti K."/>
            <person name="Andreopoulos B."/>
            <person name="Lipzen A."/>
            <person name="Chen C."/>
            <person name="Yan M."/>
            <person name="Daum C."/>
            <person name="Ng V."/>
            <person name="Clum A."/>
            <person name="Steindorff A."/>
            <person name="Ohm R.A."/>
            <person name="Martin F."/>
            <person name="Silar P."/>
            <person name="Natvig D.O."/>
            <person name="Lalanne C."/>
            <person name="Gautier V."/>
            <person name="Ament-Velasquez S.L."/>
            <person name="Kruys A."/>
            <person name="Hutchinson M.I."/>
            <person name="Powell A.J."/>
            <person name="Barry K."/>
            <person name="Miller A.N."/>
            <person name="Grigoriev I.V."/>
            <person name="Debuchy R."/>
            <person name="Gladieux P."/>
            <person name="Hiltunen Thoren M."/>
            <person name="Johannesson H."/>
        </authorList>
    </citation>
    <scope>NUCLEOTIDE SEQUENCE</scope>
    <source>
        <strain evidence="4">CBS 731.68</strain>
    </source>
</reference>
<keyword evidence="1" id="KW-0479">Metal-binding</keyword>
<gene>
    <name evidence="4" type="ORF">N657DRAFT_670479</name>
</gene>
<dbReference type="RefSeq" id="XP_062650232.1">
    <property type="nucleotide sequence ID" value="XM_062795545.1"/>
</dbReference>
<feature type="compositionally biased region" description="Basic residues" evidence="3">
    <location>
        <begin position="427"/>
        <end position="436"/>
    </location>
</feature>
<feature type="compositionally biased region" description="Low complexity" evidence="3">
    <location>
        <begin position="314"/>
        <end position="327"/>
    </location>
</feature>
<proteinExistence type="predicted"/>
<keyword evidence="2" id="KW-0862">Zinc</keyword>
<dbReference type="SUPFAM" id="SSF57924">
    <property type="entry name" value="Inhibitor of apoptosis (IAP) repeat"/>
    <property type="match status" value="2"/>
</dbReference>
<feature type="compositionally biased region" description="Polar residues" evidence="3">
    <location>
        <begin position="686"/>
        <end position="697"/>
    </location>
</feature>
<dbReference type="CDD" id="cd00022">
    <property type="entry name" value="BIR"/>
    <property type="match status" value="2"/>
</dbReference>
<reference evidence="4" key="2">
    <citation type="submission" date="2023-05" db="EMBL/GenBank/DDBJ databases">
        <authorList>
            <consortium name="Lawrence Berkeley National Laboratory"/>
            <person name="Steindorff A."/>
            <person name="Hensen N."/>
            <person name="Bonometti L."/>
            <person name="Westerberg I."/>
            <person name="Brannstrom I.O."/>
            <person name="Guillou S."/>
            <person name="Cros-Aarteil S."/>
            <person name="Calhoun S."/>
            <person name="Haridas S."/>
            <person name="Kuo A."/>
            <person name="Mondo S."/>
            <person name="Pangilinan J."/>
            <person name="Riley R."/>
            <person name="Labutti K."/>
            <person name="Andreopoulos B."/>
            <person name="Lipzen A."/>
            <person name="Chen C."/>
            <person name="Yanf M."/>
            <person name="Daum C."/>
            <person name="Ng V."/>
            <person name="Clum A."/>
            <person name="Ohm R."/>
            <person name="Martin F."/>
            <person name="Silar P."/>
            <person name="Natvig D."/>
            <person name="Lalanne C."/>
            <person name="Gautier V."/>
            <person name="Ament-Velasquez S.L."/>
            <person name="Kruys A."/>
            <person name="Hutchinson M.I."/>
            <person name="Powell A.J."/>
            <person name="Barry K."/>
            <person name="Miller A.N."/>
            <person name="Grigoriev I.V."/>
            <person name="Debuchy R."/>
            <person name="Gladieux P."/>
            <person name="Thoren M.H."/>
            <person name="Johannesson H."/>
        </authorList>
    </citation>
    <scope>NUCLEOTIDE SEQUENCE</scope>
    <source>
        <strain evidence="4">CBS 731.68</strain>
    </source>
</reference>
<dbReference type="Gene3D" id="1.10.1170.10">
    <property type="entry name" value="Inhibitor Of Apoptosis Protein (2mihbC-IAP-1), Chain A"/>
    <property type="match status" value="2"/>
</dbReference>
<dbReference type="Proteomes" id="UP001302602">
    <property type="component" value="Unassembled WGS sequence"/>
</dbReference>
<evidence type="ECO:0000256" key="2">
    <source>
        <dbReference type="ARBA" id="ARBA00022833"/>
    </source>
</evidence>
<dbReference type="SMART" id="SM00238">
    <property type="entry name" value="BIR"/>
    <property type="match status" value="2"/>
</dbReference>
<feature type="compositionally biased region" description="Basic residues" evidence="3">
    <location>
        <begin position="265"/>
        <end position="282"/>
    </location>
</feature>
<dbReference type="PROSITE" id="PS50143">
    <property type="entry name" value="BIR_REPEAT_2"/>
    <property type="match status" value="2"/>
</dbReference>
<dbReference type="AlphaFoldDB" id="A0AAN6U5Z0"/>
<feature type="compositionally biased region" description="Polar residues" evidence="3">
    <location>
        <begin position="380"/>
        <end position="389"/>
    </location>
</feature>
<feature type="compositionally biased region" description="Polar residues" evidence="3">
    <location>
        <begin position="438"/>
        <end position="447"/>
    </location>
</feature>
<feature type="region of interest" description="Disordered" evidence="3">
    <location>
        <begin position="480"/>
        <end position="705"/>
    </location>
</feature>
<dbReference type="PANTHER" id="PTHR46771">
    <property type="entry name" value="DETERIN"/>
    <property type="match status" value="1"/>
</dbReference>
<feature type="compositionally biased region" description="Basic residues" evidence="3">
    <location>
        <begin position="493"/>
        <end position="508"/>
    </location>
</feature>
<comment type="caution">
    <text evidence="4">The sequence shown here is derived from an EMBL/GenBank/DDBJ whole genome shotgun (WGS) entry which is preliminary data.</text>
</comment>
<evidence type="ECO:0000256" key="3">
    <source>
        <dbReference type="SAM" id="MobiDB-lite"/>
    </source>
</evidence>